<keyword evidence="4" id="KW-0067">ATP-binding</keyword>
<keyword evidence="7" id="KW-1133">Transmembrane helix</keyword>
<dbReference type="AlphaFoldDB" id="A0A3B1E076"/>
<dbReference type="PANTHER" id="PTHR32309">
    <property type="entry name" value="TYROSINE-PROTEIN KINASE"/>
    <property type="match status" value="1"/>
</dbReference>
<dbReference type="SUPFAM" id="SSF52540">
    <property type="entry name" value="P-loop containing nucleoside triphosphate hydrolases"/>
    <property type="match status" value="1"/>
</dbReference>
<dbReference type="InterPro" id="IPR050445">
    <property type="entry name" value="Bact_polysacc_biosynth/exp"/>
</dbReference>
<feature type="transmembrane region" description="Helical" evidence="7">
    <location>
        <begin position="36"/>
        <end position="58"/>
    </location>
</feature>
<organism evidence="9">
    <name type="scientific">hydrothermal vent metagenome</name>
    <dbReference type="NCBI Taxonomy" id="652676"/>
    <lineage>
        <taxon>unclassified sequences</taxon>
        <taxon>metagenomes</taxon>
        <taxon>ecological metagenomes</taxon>
    </lineage>
</organism>
<evidence type="ECO:0000256" key="7">
    <source>
        <dbReference type="SAM" id="Phobius"/>
    </source>
</evidence>
<keyword evidence="7" id="KW-0472">Membrane</keyword>
<dbReference type="EMBL" id="UOGK01000678">
    <property type="protein sequence ID" value="VAX42334.1"/>
    <property type="molecule type" value="Genomic_DNA"/>
</dbReference>
<evidence type="ECO:0000256" key="3">
    <source>
        <dbReference type="ARBA" id="ARBA00022777"/>
    </source>
</evidence>
<dbReference type="GO" id="GO:0005524">
    <property type="term" value="F:ATP binding"/>
    <property type="evidence" value="ECO:0007669"/>
    <property type="project" value="UniProtKB-KW"/>
</dbReference>
<evidence type="ECO:0000256" key="5">
    <source>
        <dbReference type="ARBA" id="ARBA00023137"/>
    </source>
</evidence>
<sequence>MTTASPTRPPQAFSGRPQAPAAQTANIDVVKILKKYIWILMASGIIGVLVGIAAHLILRQVYPIFKPQVVFQVLPPTLNTGEVVVGTDEDEQARFALTQVAQMKSDDIIQRVVSDPRLQQNGGEWYQSFVTGNSFQADDAAEWLQDHLGVKLIPNTDIIEMSLGWKNASDITAVLGFVKEIYLIRLAEHTRDQNAPQRDALENQIRQLEETFKDKQNLRDRILDADKVDSLEQRFAAASFELNTVLATLHEIRTSTEAAKTQLSIYETELNSAGGPTYSDELIAAVEMEPLIQNTLQTIASLDAQKSAMQHQGIGPDHRAMLTTDALIASWTSKLDEQRERLLRKRFAAVVDSLNNTIATFTAQSIDLSNQQEVLVDRLIDLSKTQVKVDDIETEIENTLLNKSEMEAQLQSLKGIAGLSTAQRIVVLQNQTIPDKPVFPDILYMVPAGVVLVLGLTTGIVFLRELLDQRVKGPGDIAMIPHTRVLGYIPDACECSCTPKDQVQHAFAKAPRGVLAESFRQIRSPLLKHADRAGHKTIMVMAGMPSSGTSTVVANLAEATAGAGKKTLVIDANFRRPTQHKFFGISDAPGLADILADASTLSMTAQATGSANLSILPAGSAAARIVERFASEKFAELLAEASAEYDIIFIDVPPAIIAGDGLSIANRCDASVLVVKAYAEKRGLVSRIRNELGDARAEFLGVIVNSVRASAGGYLRSNIRASQDYAGDAA</sequence>
<keyword evidence="2" id="KW-0547">Nucleotide-binding</keyword>
<accession>A0A3B1E076</accession>
<dbReference type="InterPro" id="IPR005702">
    <property type="entry name" value="Wzc-like_C"/>
</dbReference>
<dbReference type="InterPro" id="IPR027417">
    <property type="entry name" value="P-loop_NTPase"/>
</dbReference>
<dbReference type="PANTHER" id="PTHR32309:SF31">
    <property type="entry name" value="CAPSULAR EXOPOLYSACCHARIDE FAMILY"/>
    <property type="match status" value="1"/>
</dbReference>
<dbReference type="CDD" id="cd05387">
    <property type="entry name" value="BY-kinase"/>
    <property type="match status" value="1"/>
</dbReference>
<evidence type="ECO:0000256" key="6">
    <source>
        <dbReference type="SAM" id="Coils"/>
    </source>
</evidence>
<feature type="domain" description="AAA" evidence="8">
    <location>
        <begin position="546"/>
        <end position="656"/>
    </location>
</feature>
<proteinExistence type="predicted"/>
<evidence type="ECO:0000256" key="2">
    <source>
        <dbReference type="ARBA" id="ARBA00022741"/>
    </source>
</evidence>
<keyword evidence="1" id="KW-0808">Transferase</keyword>
<dbReference type="Pfam" id="PF13614">
    <property type="entry name" value="AAA_31"/>
    <property type="match status" value="1"/>
</dbReference>
<protein>
    <recommendedName>
        <fullName evidence="8">AAA domain-containing protein</fullName>
    </recommendedName>
</protein>
<dbReference type="NCBIfam" id="TIGR01007">
    <property type="entry name" value="eps_fam"/>
    <property type="match status" value="1"/>
</dbReference>
<reference evidence="9" key="1">
    <citation type="submission" date="2018-06" db="EMBL/GenBank/DDBJ databases">
        <authorList>
            <person name="Zhirakovskaya E."/>
        </authorList>
    </citation>
    <scope>NUCLEOTIDE SEQUENCE</scope>
</reference>
<name>A0A3B1E076_9ZZZZ</name>
<keyword evidence="7" id="KW-0812">Transmembrane</keyword>
<keyword evidence="3" id="KW-0418">Kinase</keyword>
<evidence type="ECO:0000256" key="1">
    <source>
        <dbReference type="ARBA" id="ARBA00022679"/>
    </source>
</evidence>
<feature type="coiled-coil region" evidence="6">
    <location>
        <begin position="198"/>
        <end position="225"/>
    </location>
</feature>
<evidence type="ECO:0000259" key="8">
    <source>
        <dbReference type="Pfam" id="PF13614"/>
    </source>
</evidence>
<dbReference type="GO" id="GO:0004713">
    <property type="term" value="F:protein tyrosine kinase activity"/>
    <property type="evidence" value="ECO:0007669"/>
    <property type="project" value="UniProtKB-KW"/>
</dbReference>
<keyword evidence="6" id="KW-0175">Coiled coil</keyword>
<gene>
    <name evidence="9" type="ORF">MNBD_PLANCTO03-2315</name>
</gene>
<dbReference type="InterPro" id="IPR025669">
    <property type="entry name" value="AAA_dom"/>
</dbReference>
<evidence type="ECO:0000256" key="4">
    <source>
        <dbReference type="ARBA" id="ARBA00022840"/>
    </source>
</evidence>
<evidence type="ECO:0000313" key="9">
    <source>
        <dbReference type="EMBL" id="VAX42334.1"/>
    </source>
</evidence>
<keyword evidence="5" id="KW-0829">Tyrosine-protein kinase</keyword>
<dbReference type="Gene3D" id="3.40.50.300">
    <property type="entry name" value="P-loop containing nucleotide triphosphate hydrolases"/>
    <property type="match status" value="1"/>
</dbReference>